<evidence type="ECO:0000256" key="1">
    <source>
        <dbReference type="SAM" id="Phobius"/>
    </source>
</evidence>
<organism evidence="2 3">
    <name type="scientific">Granulicella arctica</name>
    <dbReference type="NCBI Taxonomy" id="940613"/>
    <lineage>
        <taxon>Bacteria</taxon>
        <taxon>Pseudomonadati</taxon>
        <taxon>Acidobacteriota</taxon>
        <taxon>Terriglobia</taxon>
        <taxon>Terriglobales</taxon>
        <taxon>Acidobacteriaceae</taxon>
        <taxon>Granulicella</taxon>
    </lineage>
</organism>
<comment type="caution">
    <text evidence="2">The sequence shown here is derived from an EMBL/GenBank/DDBJ whole genome shotgun (WGS) entry which is preliminary data.</text>
</comment>
<proteinExistence type="predicted"/>
<keyword evidence="1" id="KW-0472">Membrane</keyword>
<keyword evidence="1" id="KW-1133">Transmembrane helix</keyword>
<protein>
    <submittedName>
        <fullName evidence="2">Uncharacterized protein</fullName>
    </submittedName>
</protein>
<dbReference type="Proteomes" id="UP000589520">
    <property type="component" value="Unassembled WGS sequence"/>
</dbReference>
<reference evidence="2 3" key="1">
    <citation type="submission" date="2020-07" db="EMBL/GenBank/DDBJ databases">
        <title>Genomic Encyclopedia of Type Strains, Phase IV (KMG-V): Genome sequencing to study the core and pangenomes of soil and plant-associated prokaryotes.</title>
        <authorList>
            <person name="Whitman W."/>
        </authorList>
    </citation>
    <scope>NUCLEOTIDE SEQUENCE [LARGE SCALE GENOMIC DNA]</scope>
    <source>
        <strain evidence="2 3">X4EP2</strain>
    </source>
</reference>
<feature type="transmembrane region" description="Helical" evidence="1">
    <location>
        <begin position="109"/>
        <end position="131"/>
    </location>
</feature>
<dbReference type="PROSITE" id="PS51257">
    <property type="entry name" value="PROKAR_LIPOPROTEIN"/>
    <property type="match status" value="1"/>
</dbReference>
<dbReference type="RefSeq" id="WP_179489017.1">
    <property type="nucleotide sequence ID" value="NZ_JACCCW010000001.1"/>
</dbReference>
<name>A0A7Y9PFY0_9BACT</name>
<dbReference type="EMBL" id="JACCCW010000001">
    <property type="protein sequence ID" value="NYF79082.1"/>
    <property type="molecule type" value="Genomic_DNA"/>
</dbReference>
<dbReference type="AlphaFoldDB" id="A0A7Y9PFY0"/>
<gene>
    <name evidence="2" type="ORF">HDF17_001369</name>
</gene>
<feature type="transmembrane region" description="Helical" evidence="1">
    <location>
        <begin position="6"/>
        <end position="24"/>
    </location>
</feature>
<sequence length="137" mass="15534">MEYREKLVWGQFLPILLGCGIYAVDAMRQAHGAKPFPLLSVVVAIVILQVLYLIVVAAITPPEPDDERTRLIELKSFKTGYLATMVVFAFWVSTYLLKPSWLHILERNPVLIVFAWFAVEAVRTGAQLVMYRASVRP</sequence>
<accession>A0A7Y9PFY0</accession>
<evidence type="ECO:0000313" key="3">
    <source>
        <dbReference type="Proteomes" id="UP000589520"/>
    </source>
</evidence>
<feature type="transmembrane region" description="Helical" evidence="1">
    <location>
        <begin position="36"/>
        <end position="59"/>
    </location>
</feature>
<keyword evidence="3" id="KW-1185">Reference proteome</keyword>
<keyword evidence="1" id="KW-0812">Transmembrane</keyword>
<feature type="transmembrane region" description="Helical" evidence="1">
    <location>
        <begin position="79"/>
        <end position="97"/>
    </location>
</feature>
<evidence type="ECO:0000313" key="2">
    <source>
        <dbReference type="EMBL" id="NYF79082.1"/>
    </source>
</evidence>